<dbReference type="AlphaFoldDB" id="A0AAQ3P0U8"/>
<reference evidence="1 2" key="1">
    <citation type="journal article" date="2023" name="Life. Sci Alliance">
        <title>Evolutionary insights into 3D genome organization and epigenetic landscape of Vigna mungo.</title>
        <authorList>
            <person name="Junaid A."/>
            <person name="Singh B."/>
            <person name="Bhatia S."/>
        </authorList>
    </citation>
    <scope>NUCLEOTIDE SEQUENCE [LARGE SCALE GENOMIC DNA]</scope>
    <source>
        <strain evidence="1">Urdbean</strain>
    </source>
</reference>
<dbReference type="EMBL" id="CP144699">
    <property type="protein sequence ID" value="WVZ19575.1"/>
    <property type="molecule type" value="Genomic_DNA"/>
</dbReference>
<evidence type="ECO:0000313" key="2">
    <source>
        <dbReference type="Proteomes" id="UP001374535"/>
    </source>
</evidence>
<organism evidence="1 2">
    <name type="scientific">Vigna mungo</name>
    <name type="common">Black gram</name>
    <name type="synonym">Phaseolus mungo</name>
    <dbReference type="NCBI Taxonomy" id="3915"/>
    <lineage>
        <taxon>Eukaryota</taxon>
        <taxon>Viridiplantae</taxon>
        <taxon>Streptophyta</taxon>
        <taxon>Embryophyta</taxon>
        <taxon>Tracheophyta</taxon>
        <taxon>Spermatophyta</taxon>
        <taxon>Magnoliopsida</taxon>
        <taxon>eudicotyledons</taxon>
        <taxon>Gunneridae</taxon>
        <taxon>Pentapetalae</taxon>
        <taxon>rosids</taxon>
        <taxon>fabids</taxon>
        <taxon>Fabales</taxon>
        <taxon>Fabaceae</taxon>
        <taxon>Papilionoideae</taxon>
        <taxon>50 kb inversion clade</taxon>
        <taxon>NPAAA clade</taxon>
        <taxon>indigoferoid/millettioid clade</taxon>
        <taxon>Phaseoleae</taxon>
        <taxon>Vigna</taxon>
    </lineage>
</organism>
<name>A0AAQ3P0U8_VIGMU</name>
<gene>
    <name evidence="1" type="ORF">V8G54_006897</name>
</gene>
<accession>A0AAQ3P0U8</accession>
<keyword evidence="2" id="KW-1185">Reference proteome</keyword>
<evidence type="ECO:0000313" key="1">
    <source>
        <dbReference type="EMBL" id="WVZ19575.1"/>
    </source>
</evidence>
<proteinExistence type="predicted"/>
<protein>
    <submittedName>
        <fullName evidence="1">Uncharacterized protein</fullName>
    </submittedName>
</protein>
<sequence length="127" mass="13720">MKLQIVSLFTFKISTCNGANGSSSNITSKLSCGLRKDLGMWNSDCVGFPSGERKLIQWRPMLLPLIHIIPLPIPVILMAAGPVPSGVANLVLYQVRGRGIGLSGIHFVFNDPSSLKTFMPSPLSPTR</sequence>
<dbReference type="Proteomes" id="UP001374535">
    <property type="component" value="Chromosome 2"/>
</dbReference>